<evidence type="ECO:0000313" key="2">
    <source>
        <dbReference type="EMBL" id="QTL98611.1"/>
    </source>
</evidence>
<keyword evidence="3" id="KW-1185">Reference proteome</keyword>
<evidence type="ECO:0000256" key="1">
    <source>
        <dbReference type="SAM" id="Phobius"/>
    </source>
</evidence>
<sequence>MILIALATTINKSATDILEIINKVDNFYNSSWNKLIVILSGFFLILTILVPIFIGWYQKRLFKIEEREIKLFVKEEIEKAKQSLIDDIESKVDIKTSQFREMFDNQILNTNSIINFVNANNLYTSKNYESALIGYIKSAKQGIEANSLKRVSFAVDFIISCIDNSNEEKIKEVKQSLVELIDILEKNNENDKYDLFIFKIRQALERKNICI</sequence>
<gene>
    <name evidence="2" type="ORF">GM661_11875</name>
</gene>
<evidence type="ECO:0000313" key="3">
    <source>
        <dbReference type="Proteomes" id="UP000665020"/>
    </source>
</evidence>
<name>A0A8A7KAY4_9FIRM</name>
<keyword evidence="1" id="KW-1133">Transmembrane helix</keyword>
<proteinExistence type="predicted"/>
<feature type="transmembrane region" description="Helical" evidence="1">
    <location>
        <begin position="35"/>
        <end position="57"/>
    </location>
</feature>
<dbReference type="EMBL" id="CP046640">
    <property type="protein sequence ID" value="QTL98611.1"/>
    <property type="molecule type" value="Genomic_DNA"/>
</dbReference>
<dbReference type="Proteomes" id="UP000665020">
    <property type="component" value="Chromosome"/>
</dbReference>
<dbReference type="RefSeq" id="WP_230867018.1">
    <property type="nucleotide sequence ID" value="NZ_CP046640.1"/>
</dbReference>
<accession>A0A8A7KAY4</accession>
<keyword evidence="1" id="KW-0472">Membrane</keyword>
<dbReference type="AlphaFoldDB" id="A0A8A7KAY4"/>
<organism evidence="2 3">
    <name type="scientific">Iocasia fonsfrigidae</name>
    <dbReference type="NCBI Taxonomy" id="2682810"/>
    <lineage>
        <taxon>Bacteria</taxon>
        <taxon>Bacillati</taxon>
        <taxon>Bacillota</taxon>
        <taxon>Clostridia</taxon>
        <taxon>Halanaerobiales</taxon>
        <taxon>Halanaerobiaceae</taxon>
        <taxon>Iocasia</taxon>
    </lineage>
</organism>
<reference evidence="2" key="1">
    <citation type="submission" date="2019-12" db="EMBL/GenBank/DDBJ databases">
        <authorList>
            <person name="zhang j."/>
            <person name="sun C.M."/>
        </authorList>
    </citation>
    <scope>NUCLEOTIDE SEQUENCE</scope>
    <source>
        <strain evidence="2">NS-1</strain>
    </source>
</reference>
<keyword evidence="1" id="KW-0812">Transmembrane</keyword>
<protein>
    <submittedName>
        <fullName evidence="2">Uncharacterized protein</fullName>
    </submittedName>
</protein>
<dbReference type="KEGG" id="ifn:GM661_11875"/>